<accession>I0V6Y5</accession>
<dbReference type="Proteomes" id="UP000004691">
    <property type="component" value="Unassembled WGS sequence"/>
</dbReference>
<evidence type="ECO:0000313" key="2">
    <source>
        <dbReference type="EMBL" id="EID55888.1"/>
    </source>
</evidence>
<dbReference type="RefSeq" id="WP_006240087.1">
    <property type="nucleotide sequence ID" value="NZ_JH636049.1"/>
</dbReference>
<feature type="region of interest" description="Disordered" evidence="1">
    <location>
        <begin position="38"/>
        <end position="63"/>
    </location>
</feature>
<gene>
    <name evidence="2" type="ORF">SacxiDRAFT_3695</name>
</gene>
<sequence>MTTTGDHSERADGARLADEIRLLVDLVVERARPWLDGVAAAGHGGTRPDSAAPRQEAGEDTGCGGRDRCPLCLVVALCRGERVDVAARVLEQVTQVLALLRAVLADRWEPEDGLHMPGFRPPQRNTEPAQRRARRVQHVTVRPSDQWEPDAHDRG</sequence>
<feature type="region of interest" description="Disordered" evidence="1">
    <location>
        <begin position="111"/>
        <end position="155"/>
    </location>
</feature>
<dbReference type="AlphaFoldDB" id="I0V6Y5"/>
<organism evidence="2 3">
    <name type="scientific">Saccharomonospora xinjiangensis XJ-54</name>
    <dbReference type="NCBI Taxonomy" id="882086"/>
    <lineage>
        <taxon>Bacteria</taxon>
        <taxon>Bacillati</taxon>
        <taxon>Actinomycetota</taxon>
        <taxon>Actinomycetes</taxon>
        <taxon>Pseudonocardiales</taxon>
        <taxon>Pseudonocardiaceae</taxon>
        <taxon>Saccharomonospora</taxon>
    </lineage>
</organism>
<keyword evidence="3" id="KW-1185">Reference proteome</keyword>
<dbReference type="OrthoDB" id="5196858at2"/>
<dbReference type="STRING" id="882086.SacxiDRAFT_3695"/>
<dbReference type="eggNOG" id="ENOG502ZDG3">
    <property type="taxonomic scope" value="Bacteria"/>
</dbReference>
<reference evidence="2 3" key="1">
    <citation type="submission" date="2012-01" db="EMBL/GenBank/DDBJ databases">
        <title>Improved High-Quality Draft sequence of Saccharomonospora xinjiangensis XJ-54.</title>
        <authorList>
            <consortium name="US DOE Joint Genome Institute"/>
            <person name="Lucas S."/>
            <person name="Han J."/>
            <person name="Lapidus A."/>
            <person name="Cheng J.-F."/>
            <person name="Goodwin L."/>
            <person name="Pitluck S."/>
            <person name="Peters L."/>
            <person name="Mikhailova N."/>
            <person name="Teshima H."/>
            <person name="Detter J.C."/>
            <person name="Han C."/>
            <person name="Tapia R."/>
            <person name="Land M."/>
            <person name="Hauser L."/>
            <person name="Kyrpides N."/>
            <person name="Ivanova N."/>
            <person name="Pagani I."/>
            <person name="Brambilla E.-M."/>
            <person name="Klenk H.-P."/>
            <person name="Woyke T."/>
        </authorList>
    </citation>
    <scope>NUCLEOTIDE SEQUENCE [LARGE SCALE GENOMIC DNA]</scope>
    <source>
        <strain evidence="2 3">XJ-54</strain>
    </source>
</reference>
<evidence type="ECO:0000313" key="3">
    <source>
        <dbReference type="Proteomes" id="UP000004691"/>
    </source>
</evidence>
<name>I0V6Y5_9PSEU</name>
<protein>
    <submittedName>
        <fullName evidence="2">Uncharacterized protein</fullName>
    </submittedName>
</protein>
<proteinExistence type="predicted"/>
<dbReference type="HOGENOM" id="CLU_130434_0_0_11"/>
<evidence type="ECO:0000256" key="1">
    <source>
        <dbReference type="SAM" id="MobiDB-lite"/>
    </source>
</evidence>
<dbReference type="EMBL" id="JH636049">
    <property type="protein sequence ID" value="EID55888.1"/>
    <property type="molecule type" value="Genomic_DNA"/>
</dbReference>